<organism evidence="2 3">
    <name type="scientific">Prochlorococcus phage P-TIM68</name>
    <dbReference type="NCBI Taxonomy" id="1542477"/>
    <lineage>
        <taxon>Viruses</taxon>
        <taxon>Duplodnaviria</taxon>
        <taxon>Heunggongvirae</taxon>
        <taxon>Uroviricota</taxon>
        <taxon>Caudoviricetes</taxon>
        <taxon>Pantevenvirales</taxon>
        <taxon>Kyanoviridae</taxon>
        <taxon>Haifavirus</taxon>
        <taxon>Haifavirus tim68</taxon>
    </lineage>
</organism>
<dbReference type="GeneID" id="26640254"/>
<dbReference type="RefSeq" id="YP_009213710.1">
    <property type="nucleotide sequence ID" value="NC_028955.1"/>
</dbReference>
<dbReference type="EMBL" id="KM359505">
    <property type="protein sequence ID" value="AIR93535.1"/>
    <property type="molecule type" value="Genomic_DNA"/>
</dbReference>
<evidence type="ECO:0000313" key="3">
    <source>
        <dbReference type="Proteomes" id="UP000207741"/>
    </source>
</evidence>
<protein>
    <recommendedName>
        <fullName evidence="1">Cyanophage outer membrane protein-like beta-barrel domain-containing protein</fullName>
    </recommendedName>
</protein>
<reference evidence="3" key="1">
    <citation type="submission" date="2014-08" db="EMBL/GenBank/DDBJ databases">
        <authorList>
            <person name="Edwards T."/>
        </authorList>
    </citation>
    <scope>NUCLEOTIDE SEQUENCE [LARGE SCALE GENOMIC DNA]</scope>
</reference>
<sequence>MFKPLLAAVAASPFIATSAFAGPYVNVESNVSYPDGEYSGATTDIHIGYEGTRGKLGYYIQGGPALVAVDGTDGSEGEISGKVGASYAATETLGVYGEVSLITTEVNNDDQNNWGAKIGAKFNF</sequence>
<dbReference type="Proteomes" id="UP000207741">
    <property type="component" value="Segment"/>
</dbReference>
<accession>A0A0K0KVM3</accession>
<dbReference type="OrthoDB" id="21145at10239"/>
<proteinExistence type="predicted"/>
<dbReference type="KEGG" id="vg:26640254"/>
<dbReference type="InterPro" id="IPR056410">
    <property type="entry name" value="Phage_OMP"/>
</dbReference>
<dbReference type="Pfam" id="PF24653">
    <property type="entry name" value="Phage_OMP"/>
    <property type="match status" value="1"/>
</dbReference>
<feature type="domain" description="Cyanophage outer membrane protein-like beta-barrel" evidence="1">
    <location>
        <begin position="1"/>
        <end position="124"/>
    </location>
</feature>
<evidence type="ECO:0000259" key="1">
    <source>
        <dbReference type="Pfam" id="PF24653"/>
    </source>
</evidence>
<name>A0A0K0KVM3_9CAUD</name>
<dbReference type="SUPFAM" id="SSF56925">
    <property type="entry name" value="OMPA-like"/>
    <property type="match status" value="1"/>
</dbReference>
<keyword evidence="3" id="KW-1185">Reference proteome</keyword>
<dbReference type="InterPro" id="IPR011250">
    <property type="entry name" value="OMP/PagP_B-barrel"/>
</dbReference>
<evidence type="ECO:0000313" key="2">
    <source>
        <dbReference type="EMBL" id="AIR93535.1"/>
    </source>
</evidence>